<dbReference type="RefSeq" id="XP_010486174.1">
    <property type="nucleotide sequence ID" value="XM_010487872.2"/>
</dbReference>
<reference evidence="3" key="1">
    <citation type="journal article" date="1997" name="Nucleic Acids Res.">
        <title>tRNAscan-SE: a program for improved detection of transfer RNA genes in genomic sequence.</title>
        <authorList>
            <person name="Lowe T.M."/>
            <person name="Eddy S.R."/>
        </authorList>
    </citation>
    <scope>NUCLEOTIDE SEQUENCE [LARGE SCALE GENOMIC DNA]</scope>
    <source>
        <strain evidence="3">r\DH55</strain>
    </source>
</reference>
<evidence type="ECO:0000256" key="1">
    <source>
        <dbReference type="SAM" id="MobiDB-lite"/>
    </source>
</evidence>
<name>A0ABM0VKY1_CAMSA</name>
<dbReference type="PANTHER" id="PTHR33726:SF8">
    <property type="entry name" value="TRANSMEMBRANE PROTEIN"/>
    <property type="match status" value="1"/>
</dbReference>
<evidence type="ECO:0000313" key="5">
    <source>
        <dbReference type="RefSeq" id="XP_010486174.1"/>
    </source>
</evidence>
<evidence type="ECO:0000313" key="4">
    <source>
        <dbReference type="RefSeq" id="XP_010457775.1"/>
    </source>
</evidence>
<keyword evidence="2" id="KW-0812">Transmembrane</keyword>
<dbReference type="RefSeq" id="XP_010457775.1">
    <property type="nucleotide sequence ID" value="XM_010459473.2"/>
</dbReference>
<dbReference type="GeneID" id="104739199"/>
<sequence>MGVMKKWSSLKKKKQQQEEEQVTSKETQTWRRLRNLFSTSSTPSSGKWKRVEIILLTEIVDGVVYKVMYVVEAFVLVSTLCFFYLCCGCHI</sequence>
<dbReference type="Proteomes" id="UP000694864">
    <property type="component" value="Chromosome 3"/>
</dbReference>
<reference evidence="3" key="2">
    <citation type="journal article" date="2014" name="Nat. Commun.">
        <title>The emerging biofuel crop Camelina sativa retains a highly undifferentiated hexaploid genome structure.</title>
        <authorList>
            <person name="Kagale S."/>
            <person name="Koh C."/>
            <person name="Nixon J."/>
            <person name="Bollina V."/>
            <person name="Clarke W.E."/>
            <person name="Tuteja R."/>
            <person name="Spillane C."/>
            <person name="Robinson S.J."/>
            <person name="Links M.G."/>
            <person name="Clarke C."/>
            <person name="Higgins E.E."/>
            <person name="Huebert T."/>
            <person name="Sharpe A.G."/>
            <person name="Parkin I.A."/>
        </authorList>
    </citation>
    <scope>NUCLEOTIDE SEQUENCE [LARGE SCALE GENOMIC DNA]</scope>
    <source>
        <strain evidence="3">r\DH55</strain>
    </source>
</reference>
<dbReference type="Proteomes" id="UP000694864">
    <property type="component" value="Chromosome 14"/>
</dbReference>
<evidence type="ECO:0000313" key="3">
    <source>
        <dbReference type="Proteomes" id="UP000694864"/>
    </source>
</evidence>
<proteinExistence type="predicted"/>
<protein>
    <submittedName>
        <fullName evidence="4">Uncharacterized protein LOC104739199</fullName>
    </submittedName>
    <submittedName>
        <fullName evidence="5">Uncharacterized protein LOC104764351</fullName>
    </submittedName>
</protein>
<accession>A0ABM0VKY1</accession>
<keyword evidence="2" id="KW-1133">Transmembrane helix</keyword>
<gene>
    <name evidence="4" type="primary">LOC104739199</name>
    <name evidence="5" type="synonym">LOC104764351</name>
</gene>
<keyword evidence="2" id="KW-0472">Membrane</keyword>
<reference evidence="4 5" key="3">
    <citation type="submission" date="2025-05" db="UniProtKB">
        <authorList>
            <consortium name="RefSeq"/>
        </authorList>
    </citation>
    <scope>IDENTIFICATION</scope>
    <source>
        <tissue evidence="4 5">Leaf</tissue>
    </source>
</reference>
<feature type="region of interest" description="Disordered" evidence="1">
    <location>
        <begin position="1"/>
        <end position="26"/>
    </location>
</feature>
<keyword evidence="3" id="KW-1185">Reference proteome</keyword>
<evidence type="ECO:0000256" key="2">
    <source>
        <dbReference type="SAM" id="Phobius"/>
    </source>
</evidence>
<dbReference type="GeneID" id="104764351"/>
<organism evidence="3 4">
    <name type="scientific">Camelina sativa</name>
    <name type="common">False flax</name>
    <name type="synonym">Myagrum sativum</name>
    <dbReference type="NCBI Taxonomy" id="90675"/>
    <lineage>
        <taxon>Eukaryota</taxon>
        <taxon>Viridiplantae</taxon>
        <taxon>Streptophyta</taxon>
        <taxon>Embryophyta</taxon>
        <taxon>Tracheophyta</taxon>
        <taxon>Spermatophyta</taxon>
        <taxon>Magnoliopsida</taxon>
        <taxon>eudicotyledons</taxon>
        <taxon>Gunneridae</taxon>
        <taxon>Pentapetalae</taxon>
        <taxon>rosids</taxon>
        <taxon>malvids</taxon>
        <taxon>Brassicales</taxon>
        <taxon>Brassicaceae</taxon>
        <taxon>Camelineae</taxon>
        <taxon>Camelina</taxon>
    </lineage>
</organism>
<feature type="transmembrane region" description="Helical" evidence="2">
    <location>
        <begin position="67"/>
        <end position="87"/>
    </location>
</feature>
<dbReference type="PANTHER" id="PTHR33726">
    <property type="entry name" value="TRANSMEMBRANE PROTEIN"/>
    <property type="match status" value="1"/>
</dbReference>